<dbReference type="PROSITE" id="PS51449">
    <property type="entry name" value="MTTASE_N"/>
    <property type="match status" value="1"/>
</dbReference>
<accession>A0A644VIS1</accession>
<evidence type="ECO:0000256" key="9">
    <source>
        <dbReference type="ARBA" id="ARBA00023014"/>
    </source>
</evidence>
<sequence>MDKSADIQLKKRVTCSFCVTLHRNLLYKMIDNTVFENKLAAYYTLGCKLNFAETSTIGKTLAAQGIRKVRNGEKADICVINTCSVTELADKKCRQAIRRISKQHPGAYMVVTGCYAQLKPEEVASIEGVDLVLGAEQKLDIVSYLNDFKKKNEGGAIVASKTKDIKTFSPSCSADDRTRHFLKVQDGCDYFCTYCTIPFARGRSRNGSIASIVKQAEEVASKGGKEIVLTGVNIGDFGRTTGETFLDLIKALDEVEGIVRYRISSIEPNLITDEAIHFVAQSKRFAPHFHIPLQSGNDEVLRLMKRKYDTSLFRHKVSKIKELLPNAFIGVDVIVGTRGETDELFEDARVFIEGLDISQLHVFSYSERPGTQALKIDHSVDPKIKHTRSQQLLDLSERKLHAFYEANIGKEQVVLFEEAKHGDVMHGFTANYIKVEAPYRKELVNETRRVLLNDYNEDKTALTVTIIE</sequence>
<dbReference type="NCBIfam" id="TIGR01579">
    <property type="entry name" value="MiaB-like-C"/>
    <property type="match status" value="1"/>
</dbReference>
<dbReference type="InterPro" id="IPR006638">
    <property type="entry name" value="Elp3/MiaA/NifB-like_rSAM"/>
</dbReference>
<feature type="domain" description="Radical SAM core" evidence="11">
    <location>
        <begin position="174"/>
        <end position="402"/>
    </location>
</feature>
<dbReference type="PROSITE" id="PS01278">
    <property type="entry name" value="MTTASE_RADICAL"/>
    <property type="match status" value="1"/>
</dbReference>
<dbReference type="Pfam" id="PF00919">
    <property type="entry name" value="UPF0004"/>
    <property type="match status" value="1"/>
</dbReference>
<proteinExistence type="predicted"/>
<dbReference type="GO" id="GO:0051539">
    <property type="term" value="F:4 iron, 4 sulfur cluster binding"/>
    <property type="evidence" value="ECO:0007669"/>
    <property type="project" value="UniProtKB-KW"/>
</dbReference>
<dbReference type="FunFam" id="3.40.50.12160:FF:000004">
    <property type="entry name" value="Threonylcarbamoyladenosine tRNA methylthiotransferase MtaB"/>
    <property type="match status" value="1"/>
</dbReference>
<dbReference type="InterPro" id="IPR038135">
    <property type="entry name" value="Methylthiotransferase_N_sf"/>
</dbReference>
<dbReference type="GO" id="GO:0046872">
    <property type="term" value="F:metal ion binding"/>
    <property type="evidence" value="ECO:0007669"/>
    <property type="project" value="UniProtKB-KW"/>
</dbReference>
<evidence type="ECO:0000256" key="8">
    <source>
        <dbReference type="ARBA" id="ARBA00023004"/>
    </source>
</evidence>
<keyword evidence="2" id="KW-0004">4Fe-4S</keyword>
<evidence type="ECO:0000256" key="5">
    <source>
        <dbReference type="ARBA" id="ARBA00022691"/>
    </source>
</evidence>
<dbReference type="InterPro" id="IPR013848">
    <property type="entry name" value="Methylthiotransferase_N"/>
</dbReference>
<dbReference type="SUPFAM" id="SSF102114">
    <property type="entry name" value="Radical SAM enzymes"/>
    <property type="match status" value="1"/>
</dbReference>
<evidence type="ECO:0000256" key="3">
    <source>
        <dbReference type="ARBA" id="ARBA00022490"/>
    </source>
</evidence>
<dbReference type="Pfam" id="PF04055">
    <property type="entry name" value="Radical_SAM"/>
    <property type="match status" value="1"/>
</dbReference>
<dbReference type="FunFam" id="3.80.30.20:FF:000006">
    <property type="entry name" value="MiaB-like tRNA modifying enzyme"/>
    <property type="match status" value="1"/>
</dbReference>
<dbReference type="SMART" id="SM00729">
    <property type="entry name" value="Elp3"/>
    <property type="match status" value="1"/>
</dbReference>
<keyword evidence="3" id="KW-0963">Cytoplasm</keyword>
<evidence type="ECO:0000256" key="6">
    <source>
        <dbReference type="ARBA" id="ARBA00022694"/>
    </source>
</evidence>
<keyword evidence="5" id="KW-0949">S-adenosyl-L-methionine</keyword>
<evidence type="ECO:0000256" key="4">
    <source>
        <dbReference type="ARBA" id="ARBA00022679"/>
    </source>
</evidence>
<dbReference type="PROSITE" id="PS51918">
    <property type="entry name" value="RADICAL_SAM"/>
    <property type="match status" value="1"/>
</dbReference>
<dbReference type="PANTHER" id="PTHR11918">
    <property type="entry name" value="RADICAL SAM PROTEINS"/>
    <property type="match status" value="1"/>
</dbReference>
<dbReference type="CDD" id="cd01335">
    <property type="entry name" value="Radical_SAM"/>
    <property type="match status" value="1"/>
</dbReference>
<organism evidence="12">
    <name type="scientific">bioreactor metagenome</name>
    <dbReference type="NCBI Taxonomy" id="1076179"/>
    <lineage>
        <taxon>unclassified sequences</taxon>
        <taxon>metagenomes</taxon>
        <taxon>ecological metagenomes</taxon>
    </lineage>
</organism>
<dbReference type="InterPro" id="IPR058240">
    <property type="entry name" value="rSAM_sf"/>
</dbReference>
<reference evidence="12" key="1">
    <citation type="submission" date="2019-08" db="EMBL/GenBank/DDBJ databases">
        <authorList>
            <person name="Kucharzyk K."/>
            <person name="Murdoch R.W."/>
            <person name="Higgins S."/>
            <person name="Loffler F."/>
        </authorList>
    </citation>
    <scope>NUCLEOTIDE SEQUENCE</scope>
</reference>
<dbReference type="Gene3D" id="3.40.50.12160">
    <property type="entry name" value="Methylthiotransferase, N-terminal domain"/>
    <property type="match status" value="1"/>
</dbReference>
<evidence type="ECO:0000313" key="12">
    <source>
        <dbReference type="EMBL" id="MPL91284.1"/>
    </source>
</evidence>
<dbReference type="InterPro" id="IPR007197">
    <property type="entry name" value="rSAM"/>
</dbReference>
<dbReference type="EMBL" id="VSSQ01000325">
    <property type="protein sequence ID" value="MPL91284.1"/>
    <property type="molecule type" value="Genomic_DNA"/>
</dbReference>
<evidence type="ECO:0000256" key="2">
    <source>
        <dbReference type="ARBA" id="ARBA00022485"/>
    </source>
</evidence>
<protein>
    <submittedName>
        <fullName evidence="12">Threonylcarbamoyladenosine tRNA methylthiotransferase MtaB</fullName>
        <ecNumber evidence="12">2.8.4.5</ecNumber>
    </submittedName>
</protein>
<name>A0A644VIS1_9ZZZZ</name>
<feature type="domain" description="MTTase N-terminal" evidence="10">
    <location>
        <begin position="38"/>
        <end position="150"/>
    </location>
</feature>
<evidence type="ECO:0000256" key="1">
    <source>
        <dbReference type="ARBA" id="ARBA00001966"/>
    </source>
</evidence>
<dbReference type="SFLD" id="SFLDS00029">
    <property type="entry name" value="Radical_SAM"/>
    <property type="match status" value="1"/>
</dbReference>
<keyword evidence="7" id="KW-0479">Metal-binding</keyword>
<dbReference type="EC" id="2.8.4.5" evidence="12"/>
<evidence type="ECO:0000259" key="11">
    <source>
        <dbReference type="PROSITE" id="PS51918"/>
    </source>
</evidence>
<comment type="cofactor">
    <cofactor evidence="1">
        <name>[4Fe-4S] cluster</name>
        <dbReference type="ChEBI" id="CHEBI:49883"/>
    </cofactor>
</comment>
<dbReference type="AlphaFoldDB" id="A0A644VIS1"/>
<dbReference type="PANTHER" id="PTHR11918:SF45">
    <property type="entry name" value="THREONYLCARBAMOYLADENOSINE TRNA METHYLTHIOTRANSFERASE"/>
    <property type="match status" value="1"/>
</dbReference>
<dbReference type="NCBIfam" id="TIGR00089">
    <property type="entry name" value="MiaB/RimO family radical SAM methylthiotransferase"/>
    <property type="match status" value="1"/>
</dbReference>
<evidence type="ECO:0000256" key="7">
    <source>
        <dbReference type="ARBA" id="ARBA00022723"/>
    </source>
</evidence>
<dbReference type="SFLD" id="SFLDG01082">
    <property type="entry name" value="B12-binding_domain_containing"/>
    <property type="match status" value="1"/>
</dbReference>
<dbReference type="GO" id="GO:0035598">
    <property type="term" value="F:tRNA (N(6)-L-threonylcarbamoyladenosine(37)-C(2))-methylthiotransferase activity"/>
    <property type="evidence" value="ECO:0007669"/>
    <property type="project" value="UniProtKB-EC"/>
</dbReference>
<keyword evidence="4 12" id="KW-0808">Transferase</keyword>
<gene>
    <name evidence="12" type="primary">mtaB_11</name>
    <name evidence="12" type="ORF">SDC9_37352</name>
</gene>
<dbReference type="InterPro" id="IPR005839">
    <property type="entry name" value="Methylthiotransferase"/>
</dbReference>
<comment type="caution">
    <text evidence="12">The sequence shown here is derived from an EMBL/GenBank/DDBJ whole genome shotgun (WGS) entry which is preliminary data.</text>
</comment>
<dbReference type="InterPro" id="IPR023404">
    <property type="entry name" value="rSAM_horseshoe"/>
</dbReference>
<evidence type="ECO:0000259" key="10">
    <source>
        <dbReference type="PROSITE" id="PS51449"/>
    </source>
</evidence>
<keyword evidence="9" id="KW-0411">Iron-sulfur</keyword>
<keyword evidence="8" id="KW-0408">Iron</keyword>
<dbReference type="SFLD" id="SFLDG01061">
    <property type="entry name" value="methylthiotransferase"/>
    <property type="match status" value="1"/>
</dbReference>
<dbReference type="InterPro" id="IPR006467">
    <property type="entry name" value="MiaB-like_bact"/>
</dbReference>
<dbReference type="Gene3D" id="3.80.30.20">
    <property type="entry name" value="tm_1862 like domain"/>
    <property type="match status" value="1"/>
</dbReference>
<dbReference type="InterPro" id="IPR020612">
    <property type="entry name" value="Methylthiotransferase_CS"/>
</dbReference>
<keyword evidence="6" id="KW-0819">tRNA processing</keyword>